<sequence>MFLKDKVAIVTGAGQGIGAAIAQAYAHEGAKVAVVDMNAEAAENIAADIRLAGGEARGFACNVAERESVNKMAADVTAEWGRVDILVNNAGITRTAMLHKMTPEQWQQVIDVHMNGSFYCLQAVVNGMIERKSGRIINVTSTAGLLGTIGQINYSAAKAAIAGMTKSAAKELGRHGITVNAIAPGAATPMTEVIRTDDRFKDKYLERIPLGRWAEPNEVAPAFVFLASDWASYITGQILAVDGGLTIR</sequence>
<dbReference type="AlphaFoldDB" id="A0A809QZZ7"/>
<dbReference type="Proteomes" id="UP000662914">
    <property type="component" value="Chromosome"/>
</dbReference>
<accession>A0A809QZZ7</accession>
<dbReference type="InterPro" id="IPR057326">
    <property type="entry name" value="KR_dom"/>
</dbReference>
<comment type="similarity">
    <text evidence="2">Belongs to the short-chain dehydrogenases/reductases (SDR) family.</text>
</comment>
<gene>
    <name evidence="9" type="ORF">DSYM_16690</name>
</gene>
<evidence type="ECO:0000313" key="10">
    <source>
        <dbReference type="Proteomes" id="UP000662914"/>
    </source>
</evidence>
<name>A0A809QZZ7_9PROT</name>
<comment type="function">
    <text evidence="1">Catalyzes the NADPH-dependent reduction of beta-ketoacyl-ACP substrates to beta-hydroxyacyl-ACP products, the first reductive step in the elongation cycle of fatty acid biosynthesis.</text>
</comment>
<comment type="catalytic activity">
    <reaction evidence="7">
        <text>a (3R)-hydroxyacyl-[ACP] + NADP(+) = a 3-oxoacyl-[ACP] + NADPH + H(+)</text>
        <dbReference type="Rhea" id="RHEA:17397"/>
        <dbReference type="Rhea" id="RHEA-COMP:9916"/>
        <dbReference type="Rhea" id="RHEA-COMP:9945"/>
        <dbReference type="ChEBI" id="CHEBI:15378"/>
        <dbReference type="ChEBI" id="CHEBI:57783"/>
        <dbReference type="ChEBI" id="CHEBI:58349"/>
        <dbReference type="ChEBI" id="CHEBI:78776"/>
        <dbReference type="ChEBI" id="CHEBI:78827"/>
        <dbReference type="EC" id="1.1.1.100"/>
    </reaction>
</comment>
<evidence type="ECO:0000313" key="9">
    <source>
        <dbReference type="EMBL" id="BBO20970.1"/>
    </source>
</evidence>
<evidence type="ECO:0000256" key="5">
    <source>
        <dbReference type="ARBA" id="ARBA00023002"/>
    </source>
</evidence>
<keyword evidence="5" id="KW-0560">Oxidoreductase</keyword>
<evidence type="ECO:0000256" key="7">
    <source>
        <dbReference type="ARBA" id="ARBA00048508"/>
    </source>
</evidence>
<dbReference type="GO" id="GO:0004316">
    <property type="term" value="F:3-oxoacyl-[acyl-carrier-protein] reductase (NADPH) activity"/>
    <property type="evidence" value="ECO:0007669"/>
    <property type="project" value="UniProtKB-EC"/>
</dbReference>
<proteinExistence type="inferred from homology"/>
<evidence type="ECO:0000256" key="4">
    <source>
        <dbReference type="ARBA" id="ARBA00022857"/>
    </source>
</evidence>
<dbReference type="PANTHER" id="PTHR42879">
    <property type="entry name" value="3-OXOACYL-(ACYL-CARRIER-PROTEIN) REDUCTASE"/>
    <property type="match status" value="1"/>
</dbReference>
<dbReference type="SUPFAM" id="SSF51735">
    <property type="entry name" value="NAD(P)-binding Rossmann-fold domains"/>
    <property type="match status" value="1"/>
</dbReference>
<organism evidence="9 10">
    <name type="scientific">Candidatus Desulfobacillus denitrificans</name>
    <dbReference type="NCBI Taxonomy" id="2608985"/>
    <lineage>
        <taxon>Bacteria</taxon>
        <taxon>Pseudomonadati</taxon>
        <taxon>Pseudomonadota</taxon>
        <taxon>Betaproteobacteria</taxon>
        <taxon>Candidatus Desulfobacillus</taxon>
    </lineage>
</organism>
<dbReference type="PANTHER" id="PTHR42879:SF2">
    <property type="entry name" value="3-OXOACYL-[ACYL-CARRIER-PROTEIN] REDUCTASE FABG"/>
    <property type="match status" value="1"/>
</dbReference>
<dbReference type="FunFam" id="3.40.50.720:FF:000115">
    <property type="entry name" value="3-oxoacyl-[acyl-carrier-protein] reductase FabG"/>
    <property type="match status" value="1"/>
</dbReference>
<dbReference type="InterPro" id="IPR020904">
    <property type="entry name" value="Sc_DH/Rdtase_CS"/>
</dbReference>
<dbReference type="PRINTS" id="PR00081">
    <property type="entry name" value="GDHRDH"/>
</dbReference>
<reference evidence="9" key="1">
    <citation type="journal article" name="DNA Res.">
        <title>The physiological potential of anammox bacteria as revealed by their core genome structure.</title>
        <authorList>
            <person name="Okubo T."/>
            <person name="Toyoda A."/>
            <person name="Fukuhara K."/>
            <person name="Uchiyama I."/>
            <person name="Harigaya Y."/>
            <person name="Kuroiwa M."/>
            <person name="Suzuki T."/>
            <person name="Murakami Y."/>
            <person name="Suwa Y."/>
            <person name="Takami H."/>
        </authorList>
    </citation>
    <scope>NUCLEOTIDE SEQUENCE</scope>
    <source>
        <strain evidence="9">317325-3</strain>
    </source>
</reference>
<feature type="domain" description="Ketoreductase" evidence="8">
    <location>
        <begin position="6"/>
        <end position="185"/>
    </location>
</feature>
<dbReference type="GO" id="GO:0032787">
    <property type="term" value="P:monocarboxylic acid metabolic process"/>
    <property type="evidence" value="ECO:0007669"/>
    <property type="project" value="UniProtKB-ARBA"/>
</dbReference>
<dbReference type="NCBIfam" id="NF004198">
    <property type="entry name" value="PRK05653.1-3"/>
    <property type="match status" value="1"/>
</dbReference>
<dbReference type="InterPro" id="IPR036291">
    <property type="entry name" value="NAD(P)-bd_dom_sf"/>
</dbReference>
<keyword evidence="4" id="KW-0521">NADP</keyword>
<evidence type="ECO:0000259" key="8">
    <source>
        <dbReference type="SMART" id="SM00822"/>
    </source>
</evidence>
<evidence type="ECO:0000256" key="1">
    <source>
        <dbReference type="ARBA" id="ARBA00002607"/>
    </source>
</evidence>
<dbReference type="InterPro" id="IPR002347">
    <property type="entry name" value="SDR_fam"/>
</dbReference>
<evidence type="ECO:0000256" key="3">
    <source>
        <dbReference type="ARBA" id="ARBA00017650"/>
    </source>
</evidence>
<dbReference type="Pfam" id="PF13561">
    <property type="entry name" value="adh_short_C2"/>
    <property type="match status" value="1"/>
</dbReference>
<dbReference type="InterPro" id="IPR050259">
    <property type="entry name" value="SDR"/>
</dbReference>
<evidence type="ECO:0000256" key="6">
    <source>
        <dbReference type="ARBA" id="ARBA00029899"/>
    </source>
</evidence>
<dbReference type="NCBIfam" id="NF009466">
    <property type="entry name" value="PRK12826.1-2"/>
    <property type="match status" value="1"/>
</dbReference>
<evidence type="ECO:0000256" key="2">
    <source>
        <dbReference type="ARBA" id="ARBA00006484"/>
    </source>
</evidence>
<dbReference type="SMART" id="SM00822">
    <property type="entry name" value="PKS_KR"/>
    <property type="match status" value="1"/>
</dbReference>
<dbReference type="PROSITE" id="PS00061">
    <property type="entry name" value="ADH_SHORT"/>
    <property type="match status" value="1"/>
</dbReference>
<dbReference type="NCBIfam" id="NF005559">
    <property type="entry name" value="PRK07231.1"/>
    <property type="match status" value="1"/>
</dbReference>
<protein>
    <recommendedName>
        <fullName evidence="3">3-oxoacyl-[acyl-carrier-protein] reductase FabG</fullName>
    </recommendedName>
    <alternativeName>
        <fullName evidence="6">Beta-ketoacyl-ACP reductase</fullName>
    </alternativeName>
</protein>
<dbReference type="EMBL" id="AP021857">
    <property type="protein sequence ID" value="BBO20970.1"/>
    <property type="molecule type" value="Genomic_DNA"/>
</dbReference>
<dbReference type="Gene3D" id="3.40.50.720">
    <property type="entry name" value="NAD(P)-binding Rossmann-like Domain"/>
    <property type="match status" value="1"/>
</dbReference>
<dbReference type="KEGG" id="ddz:DSYM_16690"/>
<dbReference type="PRINTS" id="PR00080">
    <property type="entry name" value="SDRFAMILY"/>
</dbReference>